<reference evidence="7" key="1">
    <citation type="submission" date="2023-03" db="EMBL/GenBank/DDBJ databases">
        <title>Actinorhabdospora filicis NBRC 111898.</title>
        <authorList>
            <person name="Ichikawa N."/>
            <person name="Sato H."/>
            <person name="Tonouchi N."/>
        </authorList>
    </citation>
    <scope>NUCLEOTIDE SEQUENCE</scope>
    <source>
        <strain evidence="7">NBRC 111898</strain>
    </source>
</reference>
<comment type="caution">
    <text evidence="7">The sequence shown here is derived from an EMBL/GenBank/DDBJ whole genome shotgun (WGS) entry which is preliminary data.</text>
</comment>
<dbReference type="PANTHER" id="PTHR43248">
    <property type="entry name" value="2-SUCCINYL-6-HYDROXY-2,4-CYCLOHEXADIENE-1-CARBOXYLATE SYNTHASE"/>
    <property type="match status" value="1"/>
</dbReference>
<name>A0A9W6SN71_9ACTN</name>
<evidence type="ECO:0000313" key="8">
    <source>
        <dbReference type="Proteomes" id="UP001165079"/>
    </source>
</evidence>
<dbReference type="Pfam" id="PF08386">
    <property type="entry name" value="Abhydrolase_4"/>
    <property type="match status" value="1"/>
</dbReference>
<dbReference type="InterPro" id="IPR013595">
    <property type="entry name" value="Pept_S33_TAP-like_C"/>
</dbReference>
<evidence type="ECO:0000259" key="5">
    <source>
        <dbReference type="Pfam" id="PF00561"/>
    </source>
</evidence>
<accession>A0A9W6SN71</accession>
<feature type="domain" description="AB hydrolase-1" evidence="5">
    <location>
        <begin position="108"/>
        <end position="256"/>
    </location>
</feature>
<dbReference type="InterPro" id="IPR029058">
    <property type="entry name" value="AB_hydrolase_fold"/>
</dbReference>
<dbReference type="Proteomes" id="UP001165079">
    <property type="component" value="Unassembled WGS sequence"/>
</dbReference>
<keyword evidence="8" id="KW-1185">Reference proteome</keyword>
<comment type="similarity">
    <text evidence="1">Belongs to the peptidase S33 family.</text>
</comment>
<gene>
    <name evidence="7" type="ORF">Afil01_47970</name>
</gene>
<dbReference type="EMBL" id="BSTX01000003">
    <property type="protein sequence ID" value="GLZ79990.1"/>
    <property type="molecule type" value="Genomic_DNA"/>
</dbReference>
<dbReference type="InterPro" id="IPR000073">
    <property type="entry name" value="AB_hydrolase_1"/>
</dbReference>
<feature type="chain" id="PRO_5040921869" evidence="4">
    <location>
        <begin position="26"/>
        <end position="500"/>
    </location>
</feature>
<dbReference type="InterPro" id="IPR051601">
    <property type="entry name" value="Serine_prot/Carboxylest_S33"/>
</dbReference>
<organism evidence="7 8">
    <name type="scientific">Actinorhabdospora filicis</name>
    <dbReference type="NCBI Taxonomy" id="1785913"/>
    <lineage>
        <taxon>Bacteria</taxon>
        <taxon>Bacillati</taxon>
        <taxon>Actinomycetota</taxon>
        <taxon>Actinomycetes</taxon>
        <taxon>Micromonosporales</taxon>
        <taxon>Micromonosporaceae</taxon>
        <taxon>Actinorhabdospora</taxon>
    </lineage>
</organism>
<protein>
    <submittedName>
        <fullName evidence="7">Alpha/beta hydrolase</fullName>
    </submittedName>
</protein>
<dbReference type="RefSeq" id="WP_285665120.1">
    <property type="nucleotide sequence ID" value="NZ_BSTX01000003.1"/>
</dbReference>
<evidence type="ECO:0000256" key="4">
    <source>
        <dbReference type="SAM" id="SignalP"/>
    </source>
</evidence>
<proteinExistence type="inferred from homology"/>
<sequence length="500" mass="52414">MKHQWKAALGAALLAVAAVPAPAAAADAGAAPIVWGACPEYSDEVLSYLGLGADQVPVFRALLARTDCGTIRVPLDHERPRGRSITLALTRVRAAKPAERAGVLATNPGGPGSMGYLTPFELALTGNLNALGDRYDVIGLDPRGTGYSTSLDCALPPTSPPGTVTEASARATYAAVAAANTACVAKDPEFFAHVTVSDEARDMDAVRAALGESRLSFYGISAGTGLGARYRTMYPRRVERMWLDSVLPPVLGTADFTADRSRARHADFRRMAAWLAGRDADYGFGTTTARVASSIAALQADLDAHPRVFADLPFAVDGMTAARLSGLTEAAWEFGAGALRDLRAATGPNAPASLSAFYAEEAPAPPGTPVIDNLAAQRAILCNMDASPHDFGSAWSAYRARLASEPVTGRLSDPVLMCAGWPLAARPEPVWWTGGSLVLSGHRYEYKTPYEWALETRDAIGGALVTVEDDEHTSAAYTPSCAALIVAYFATGSPGGRSCG</sequence>
<evidence type="ECO:0000313" key="7">
    <source>
        <dbReference type="EMBL" id="GLZ79990.1"/>
    </source>
</evidence>
<dbReference type="AlphaFoldDB" id="A0A9W6SN71"/>
<keyword evidence="3 7" id="KW-0378">Hydrolase</keyword>
<dbReference type="Gene3D" id="3.40.50.1820">
    <property type="entry name" value="alpha/beta hydrolase"/>
    <property type="match status" value="1"/>
</dbReference>
<feature type="signal peptide" evidence="4">
    <location>
        <begin position="1"/>
        <end position="25"/>
    </location>
</feature>
<evidence type="ECO:0000256" key="3">
    <source>
        <dbReference type="ARBA" id="ARBA00022801"/>
    </source>
</evidence>
<evidence type="ECO:0000256" key="1">
    <source>
        <dbReference type="ARBA" id="ARBA00010088"/>
    </source>
</evidence>
<dbReference type="Pfam" id="PF00561">
    <property type="entry name" value="Abhydrolase_1"/>
    <property type="match status" value="1"/>
</dbReference>
<evidence type="ECO:0000256" key="2">
    <source>
        <dbReference type="ARBA" id="ARBA00022729"/>
    </source>
</evidence>
<evidence type="ECO:0000259" key="6">
    <source>
        <dbReference type="Pfam" id="PF08386"/>
    </source>
</evidence>
<feature type="domain" description="Peptidase S33 tripeptidyl aminopeptidase-like C-terminal" evidence="6">
    <location>
        <begin position="414"/>
        <end position="494"/>
    </location>
</feature>
<dbReference type="GO" id="GO:0016787">
    <property type="term" value="F:hydrolase activity"/>
    <property type="evidence" value="ECO:0007669"/>
    <property type="project" value="UniProtKB-KW"/>
</dbReference>
<dbReference type="SUPFAM" id="SSF53474">
    <property type="entry name" value="alpha/beta-Hydrolases"/>
    <property type="match status" value="1"/>
</dbReference>
<keyword evidence="2 4" id="KW-0732">Signal</keyword>
<dbReference type="PANTHER" id="PTHR43248:SF29">
    <property type="entry name" value="TRIPEPTIDYL AMINOPEPTIDASE"/>
    <property type="match status" value="1"/>
</dbReference>